<dbReference type="Proteomes" id="UP000488956">
    <property type="component" value="Unassembled WGS sequence"/>
</dbReference>
<evidence type="ECO:0000313" key="16">
    <source>
        <dbReference type="Proteomes" id="UP000441208"/>
    </source>
</evidence>
<gene>
    <name evidence="10" type="ORF">PF001_g19407</name>
    <name evidence="9" type="ORF">PF002_g21315</name>
    <name evidence="8" type="ORF">PF004_g19618</name>
    <name evidence="7" type="ORF">PF005_g20538</name>
    <name evidence="6" type="ORF">PF006_g3988</name>
    <name evidence="4" type="ORF">PF007_g19909</name>
    <name evidence="2" type="ORF">PF009_g21461</name>
    <name evidence="5" type="ORF">PF010_g14588</name>
    <name evidence="3" type="ORF">PF011_g16707</name>
</gene>
<dbReference type="EMBL" id="QXFZ01001549">
    <property type="protein sequence ID" value="KAE9088623.1"/>
    <property type="molecule type" value="Genomic_DNA"/>
</dbReference>
<evidence type="ECO:0000313" key="2">
    <source>
        <dbReference type="EMBL" id="KAE8928395.1"/>
    </source>
</evidence>
<dbReference type="EMBL" id="QXGA01000134">
    <property type="protein sequence ID" value="KAE9151756.1"/>
    <property type="molecule type" value="Genomic_DNA"/>
</dbReference>
<protein>
    <submittedName>
        <fullName evidence="10">Uncharacterized protein</fullName>
    </submittedName>
</protein>
<comment type="caution">
    <text evidence="10">The sequence shown here is derived from an EMBL/GenBank/DDBJ whole genome shotgun (WGS) entry which is preliminary data.</text>
</comment>
<dbReference type="EMBL" id="QXFW01001214">
    <property type="protein sequence ID" value="KAE8994507.1"/>
    <property type="molecule type" value="Genomic_DNA"/>
</dbReference>
<name>A0A6A4CRP7_9STRA</name>
<evidence type="ECO:0000313" key="8">
    <source>
        <dbReference type="EMBL" id="KAE9198176.1"/>
    </source>
</evidence>
<dbReference type="EMBL" id="QXGE01001570">
    <property type="protein sequence ID" value="KAE9290890.1"/>
    <property type="molecule type" value="Genomic_DNA"/>
</dbReference>
<dbReference type="Proteomes" id="UP000460718">
    <property type="component" value="Unassembled WGS sequence"/>
</dbReference>
<dbReference type="EMBL" id="QXGD01001625">
    <property type="protein sequence ID" value="KAE9202192.1"/>
    <property type="molecule type" value="Genomic_DNA"/>
</dbReference>
<evidence type="ECO:0000313" key="7">
    <source>
        <dbReference type="EMBL" id="KAE9187217.1"/>
    </source>
</evidence>
<evidence type="ECO:0000313" key="3">
    <source>
        <dbReference type="EMBL" id="KAE8994507.1"/>
    </source>
</evidence>
<evidence type="ECO:0000313" key="17">
    <source>
        <dbReference type="Proteomes" id="UP000460718"/>
    </source>
</evidence>
<dbReference type="Proteomes" id="UP000429523">
    <property type="component" value="Unassembled WGS sequence"/>
</dbReference>
<evidence type="ECO:0000313" key="4">
    <source>
        <dbReference type="EMBL" id="KAE9088623.1"/>
    </source>
</evidence>
<evidence type="ECO:0000256" key="1">
    <source>
        <dbReference type="SAM" id="SignalP"/>
    </source>
</evidence>
<evidence type="ECO:0000313" key="6">
    <source>
        <dbReference type="EMBL" id="KAE9151756.1"/>
    </source>
</evidence>
<accession>A0A6A4CRP7</accession>
<dbReference type="Proteomes" id="UP000437068">
    <property type="component" value="Unassembled WGS sequence"/>
</dbReference>
<dbReference type="Proteomes" id="UP000476176">
    <property type="component" value="Unassembled WGS sequence"/>
</dbReference>
<evidence type="ECO:0000313" key="19">
    <source>
        <dbReference type="Proteomes" id="UP000488956"/>
    </source>
</evidence>
<evidence type="ECO:0000313" key="10">
    <source>
        <dbReference type="EMBL" id="KAE9290890.1"/>
    </source>
</evidence>
<dbReference type="EMBL" id="QXGB01001672">
    <property type="protein sequence ID" value="KAE9187217.1"/>
    <property type="molecule type" value="Genomic_DNA"/>
</dbReference>
<dbReference type="Proteomes" id="UP000440732">
    <property type="component" value="Unassembled WGS sequence"/>
</dbReference>
<evidence type="ECO:0000313" key="13">
    <source>
        <dbReference type="Proteomes" id="UP000437068"/>
    </source>
</evidence>
<feature type="chain" id="PRO_5036381203" evidence="1">
    <location>
        <begin position="21"/>
        <end position="66"/>
    </location>
</feature>
<sequence length="66" mass="7168">MDGLLVAIFCLAILNSCCFSVLLVRNKHKNGIVLCFWNGVVLEITTQTTTTGSNLGRGDKLLLLSK</sequence>
<evidence type="ECO:0000313" key="15">
    <source>
        <dbReference type="Proteomes" id="UP000440732"/>
    </source>
</evidence>
<reference evidence="11 12" key="1">
    <citation type="submission" date="2018-08" db="EMBL/GenBank/DDBJ databases">
        <title>Genomic investigation of the strawberry pathogen Phytophthora fragariae indicates pathogenicity is determined by transcriptional variation in three key races.</title>
        <authorList>
            <person name="Adams T.M."/>
            <person name="Armitage A.D."/>
            <person name="Sobczyk M.K."/>
            <person name="Bates H.J."/>
            <person name="Dunwell J.M."/>
            <person name="Nellist C.F."/>
            <person name="Harrison R.J."/>
        </authorList>
    </citation>
    <scope>NUCLEOTIDE SEQUENCE [LARGE SCALE GENOMIC DNA]</scope>
    <source>
        <strain evidence="10 13">A4</strain>
        <strain evidence="9 14">BC-1</strain>
        <strain evidence="8 18">BC-23</strain>
        <strain evidence="7 12">NOV-27</strain>
        <strain evidence="6 15">NOV-5</strain>
        <strain evidence="4 16">NOV-71</strain>
        <strain evidence="2 11">NOV-9</strain>
        <strain evidence="5 19">ONT-3</strain>
        <strain evidence="3 17">SCRP245</strain>
    </source>
</reference>
<proteinExistence type="predicted"/>
<evidence type="ECO:0000313" key="14">
    <source>
        <dbReference type="Proteomes" id="UP000440367"/>
    </source>
</evidence>
<dbReference type="Proteomes" id="UP000440367">
    <property type="component" value="Unassembled WGS sequence"/>
</dbReference>
<evidence type="ECO:0000313" key="5">
    <source>
        <dbReference type="EMBL" id="KAE9101028.1"/>
    </source>
</evidence>
<dbReference type="EMBL" id="QXGC01001675">
    <property type="protein sequence ID" value="KAE9198176.1"/>
    <property type="molecule type" value="Genomic_DNA"/>
</dbReference>
<feature type="signal peptide" evidence="1">
    <location>
        <begin position="1"/>
        <end position="20"/>
    </location>
</feature>
<organism evidence="10 13">
    <name type="scientific">Phytophthora fragariae</name>
    <dbReference type="NCBI Taxonomy" id="53985"/>
    <lineage>
        <taxon>Eukaryota</taxon>
        <taxon>Sar</taxon>
        <taxon>Stramenopiles</taxon>
        <taxon>Oomycota</taxon>
        <taxon>Peronosporomycetes</taxon>
        <taxon>Peronosporales</taxon>
        <taxon>Peronosporaceae</taxon>
        <taxon>Phytophthora</taxon>
    </lineage>
</organism>
<evidence type="ECO:0000313" key="11">
    <source>
        <dbReference type="Proteomes" id="UP000429523"/>
    </source>
</evidence>
<dbReference type="EMBL" id="QXGF01001686">
    <property type="protein sequence ID" value="KAE8928395.1"/>
    <property type="molecule type" value="Genomic_DNA"/>
</dbReference>
<evidence type="ECO:0000313" key="12">
    <source>
        <dbReference type="Proteomes" id="UP000433483"/>
    </source>
</evidence>
<dbReference type="Proteomes" id="UP000433483">
    <property type="component" value="Unassembled WGS sequence"/>
</dbReference>
<dbReference type="EMBL" id="QXFX01000910">
    <property type="protein sequence ID" value="KAE9101028.1"/>
    <property type="molecule type" value="Genomic_DNA"/>
</dbReference>
<dbReference type="Proteomes" id="UP000441208">
    <property type="component" value="Unassembled WGS sequence"/>
</dbReference>
<keyword evidence="1" id="KW-0732">Signal</keyword>
<dbReference type="AlphaFoldDB" id="A0A6A4CRP7"/>
<keyword evidence="12" id="KW-1185">Reference proteome</keyword>
<evidence type="ECO:0000313" key="9">
    <source>
        <dbReference type="EMBL" id="KAE9202192.1"/>
    </source>
</evidence>
<evidence type="ECO:0000313" key="18">
    <source>
        <dbReference type="Proteomes" id="UP000476176"/>
    </source>
</evidence>